<evidence type="ECO:0000256" key="2">
    <source>
        <dbReference type="PROSITE-ProRule" id="PRU00124"/>
    </source>
</evidence>
<comment type="caution">
    <text evidence="2">Lacks conserved residue(s) required for the propagation of feature annotation.</text>
</comment>
<feature type="region of interest" description="Disordered" evidence="3">
    <location>
        <begin position="50"/>
        <end position="81"/>
    </location>
</feature>
<evidence type="ECO:0000256" key="1">
    <source>
        <dbReference type="ARBA" id="ARBA00023157"/>
    </source>
</evidence>
<dbReference type="EMBL" id="JAWQEG010007233">
    <property type="protein sequence ID" value="KAK3852793.1"/>
    <property type="molecule type" value="Genomic_DNA"/>
</dbReference>
<reference evidence="4" key="1">
    <citation type="submission" date="2023-10" db="EMBL/GenBank/DDBJ databases">
        <title>Genome assemblies of two species of porcelain crab, Petrolisthes cinctipes and Petrolisthes manimaculis (Anomura: Porcellanidae).</title>
        <authorList>
            <person name="Angst P."/>
        </authorList>
    </citation>
    <scope>NUCLEOTIDE SEQUENCE</scope>
    <source>
        <strain evidence="4">PB745_01</strain>
        <tissue evidence="4">Gill</tissue>
    </source>
</reference>
<dbReference type="PROSITE" id="PS50068">
    <property type="entry name" value="LDLRA_2"/>
    <property type="match status" value="1"/>
</dbReference>
<dbReference type="Proteomes" id="UP001286313">
    <property type="component" value="Unassembled WGS sequence"/>
</dbReference>
<dbReference type="CDD" id="cd00112">
    <property type="entry name" value="LDLa"/>
    <property type="match status" value="1"/>
</dbReference>
<keyword evidence="5" id="KW-1185">Reference proteome</keyword>
<proteinExistence type="predicted"/>
<dbReference type="InterPro" id="IPR002172">
    <property type="entry name" value="LDrepeatLR_classA_rpt"/>
</dbReference>
<organism evidence="4 5">
    <name type="scientific">Petrolisthes cinctipes</name>
    <name type="common">Flat porcelain crab</name>
    <dbReference type="NCBI Taxonomy" id="88211"/>
    <lineage>
        <taxon>Eukaryota</taxon>
        <taxon>Metazoa</taxon>
        <taxon>Ecdysozoa</taxon>
        <taxon>Arthropoda</taxon>
        <taxon>Crustacea</taxon>
        <taxon>Multicrustacea</taxon>
        <taxon>Malacostraca</taxon>
        <taxon>Eumalacostraca</taxon>
        <taxon>Eucarida</taxon>
        <taxon>Decapoda</taxon>
        <taxon>Pleocyemata</taxon>
        <taxon>Anomura</taxon>
        <taxon>Galatheoidea</taxon>
        <taxon>Porcellanidae</taxon>
        <taxon>Petrolisthes</taxon>
    </lineage>
</organism>
<dbReference type="SUPFAM" id="SSF57424">
    <property type="entry name" value="LDL receptor-like module"/>
    <property type="match status" value="1"/>
</dbReference>
<dbReference type="PROSITE" id="PS01209">
    <property type="entry name" value="LDLRA_1"/>
    <property type="match status" value="1"/>
</dbReference>
<dbReference type="Pfam" id="PF00057">
    <property type="entry name" value="Ldl_recept_a"/>
    <property type="match status" value="1"/>
</dbReference>
<dbReference type="AlphaFoldDB" id="A0AAE1EIG6"/>
<keyword evidence="1" id="KW-1015">Disulfide bond</keyword>
<sequence>MLALGVQCETEICSFTSFRCKDMSKCIPPSWQCDSVADCPDASDEDPSVCPASTQVEVRGGKAGSKDITHHTPTHPTTHSKGLATSLDLVSRWLHQSLPCCSVRVNSSYPPV</sequence>
<dbReference type="SMART" id="SM00192">
    <property type="entry name" value="LDLa"/>
    <property type="match status" value="1"/>
</dbReference>
<comment type="caution">
    <text evidence="4">The sequence shown here is derived from an EMBL/GenBank/DDBJ whole genome shotgun (WGS) entry which is preliminary data.</text>
</comment>
<evidence type="ECO:0000256" key="3">
    <source>
        <dbReference type="SAM" id="MobiDB-lite"/>
    </source>
</evidence>
<accession>A0AAE1EIG6</accession>
<dbReference type="Gene3D" id="2.40.128.620">
    <property type="match status" value="1"/>
</dbReference>
<evidence type="ECO:0000313" key="4">
    <source>
        <dbReference type="EMBL" id="KAK3852793.1"/>
    </source>
</evidence>
<evidence type="ECO:0000313" key="5">
    <source>
        <dbReference type="Proteomes" id="UP001286313"/>
    </source>
</evidence>
<gene>
    <name evidence="4" type="ORF">Pcinc_040632</name>
</gene>
<protein>
    <submittedName>
        <fullName evidence="4">Uncharacterized protein</fullName>
    </submittedName>
</protein>
<name>A0AAE1EIG6_PETCI</name>
<dbReference type="InterPro" id="IPR023415">
    <property type="entry name" value="LDLR_class-A_CS"/>
</dbReference>
<dbReference type="InterPro" id="IPR036055">
    <property type="entry name" value="LDL_receptor-like_sf"/>
</dbReference>